<comment type="caution">
    <text evidence="2">The sequence shown here is derived from an EMBL/GenBank/DDBJ whole genome shotgun (WGS) entry which is preliminary data.</text>
</comment>
<feature type="transmembrane region" description="Helical" evidence="1">
    <location>
        <begin position="35"/>
        <end position="58"/>
    </location>
</feature>
<dbReference type="AlphaFoldDB" id="A0A645BB06"/>
<evidence type="ECO:0008006" key="3">
    <source>
        <dbReference type="Google" id="ProtNLM"/>
    </source>
</evidence>
<keyword evidence="1" id="KW-1133">Transmembrane helix</keyword>
<proteinExistence type="predicted"/>
<protein>
    <recommendedName>
        <fullName evidence="3">Major facilitator superfamily (MFS) profile domain-containing protein</fullName>
    </recommendedName>
</protein>
<gene>
    <name evidence="2" type="ORF">SDC9_109452</name>
</gene>
<sequence>MLIGAGLGVALININSYPALIQMSGKGQTGRYTGYYYAFSFSASIASPLLFGLISDLAGSNAMLFYYTVGMYILSAACILMVSKKDVDTKKDVAE</sequence>
<keyword evidence="1" id="KW-0812">Transmembrane</keyword>
<keyword evidence="1" id="KW-0472">Membrane</keyword>
<organism evidence="2">
    <name type="scientific">bioreactor metagenome</name>
    <dbReference type="NCBI Taxonomy" id="1076179"/>
    <lineage>
        <taxon>unclassified sequences</taxon>
        <taxon>metagenomes</taxon>
        <taxon>ecological metagenomes</taxon>
    </lineage>
</organism>
<evidence type="ECO:0000313" key="2">
    <source>
        <dbReference type="EMBL" id="MPM62577.1"/>
    </source>
</evidence>
<dbReference type="SUPFAM" id="SSF103473">
    <property type="entry name" value="MFS general substrate transporter"/>
    <property type="match status" value="1"/>
</dbReference>
<dbReference type="EMBL" id="VSSQ01018941">
    <property type="protein sequence ID" value="MPM62577.1"/>
    <property type="molecule type" value="Genomic_DNA"/>
</dbReference>
<feature type="transmembrane region" description="Helical" evidence="1">
    <location>
        <begin position="64"/>
        <end position="82"/>
    </location>
</feature>
<dbReference type="Gene3D" id="1.20.1250.20">
    <property type="entry name" value="MFS general substrate transporter like domains"/>
    <property type="match status" value="1"/>
</dbReference>
<accession>A0A645BB06</accession>
<evidence type="ECO:0000256" key="1">
    <source>
        <dbReference type="SAM" id="Phobius"/>
    </source>
</evidence>
<reference evidence="2" key="1">
    <citation type="submission" date="2019-08" db="EMBL/GenBank/DDBJ databases">
        <authorList>
            <person name="Kucharzyk K."/>
            <person name="Murdoch R.W."/>
            <person name="Higgins S."/>
            <person name="Loffler F."/>
        </authorList>
    </citation>
    <scope>NUCLEOTIDE SEQUENCE</scope>
</reference>
<dbReference type="InterPro" id="IPR036259">
    <property type="entry name" value="MFS_trans_sf"/>
</dbReference>
<name>A0A645BB06_9ZZZZ</name>